<accession>A0A8S1RXX6</accession>
<reference evidence="2" key="1">
    <citation type="submission" date="2021-01" db="EMBL/GenBank/DDBJ databases">
        <authorList>
            <consortium name="Genoscope - CEA"/>
            <person name="William W."/>
        </authorList>
    </citation>
    <scope>NUCLEOTIDE SEQUENCE</scope>
</reference>
<proteinExistence type="predicted"/>
<evidence type="ECO:0000313" key="1">
    <source>
        <dbReference type="EMBL" id="CAD8131863.1"/>
    </source>
</evidence>
<name>A0A8S1RXX6_PAROT</name>
<dbReference type="OMA" id="QTREECP"/>
<organism evidence="2 3">
    <name type="scientific">Paramecium octaurelia</name>
    <dbReference type="NCBI Taxonomy" id="43137"/>
    <lineage>
        <taxon>Eukaryota</taxon>
        <taxon>Sar</taxon>
        <taxon>Alveolata</taxon>
        <taxon>Ciliophora</taxon>
        <taxon>Intramacronucleata</taxon>
        <taxon>Oligohymenophorea</taxon>
        <taxon>Peniculida</taxon>
        <taxon>Parameciidae</taxon>
        <taxon>Paramecium</taxon>
    </lineage>
</organism>
<comment type="caution">
    <text evidence="2">The sequence shown here is derived from an EMBL/GenBank/DDBJ whole genome shotgun (WGS) entry which is preliminary data.</text>
</comment>
<evidence type="ECO:0000313" key="3">
    <source>
        <dbReference type="Proteomes" id="UP000683925"/>
    </source>
</evidence>
<evidence type="ECO:0000313" key="2">
    <source>
        <dbReference type="EMBL" id="CAD8131865.1"/>
    </source>
</evidence>
<dbReference type="AlphaFoldDB" id="A0A8S1RXX6"/>
<sequence>MSLSFSSFGKILEKTKPIAVDEVINLNGHILPTIQKDKNKLQMFSLLRKFEGKQVNESFPFNSVSRRAKPALCCLMPEKSYEAKYTPKFDVVQYKSPSFDFGQRSKSQIRTRSISICSQDYYIDQYTSFRTITKPSKGQTEKKSTSSQIREECPKLQHYLKVQLAKNKRSKTNNCSPDFNKYTDRKCTQREFLQQYDLLGVNYARINKRLDVGYVQFGKFTDKVVMKQDRAETPPSVRLDYDFDKPRQVRNIYLSNNKPTQPKLKPKLLLPQINDSRQRYVKRTQELISWSNQ</sequence>
<keyword evidence="3" id="KW-1185">Reference proteome</keyword>
<dbReference type="Proteomes" id="UP000683925">
    <property type="component" value="Unassembled WGS sequence"/>
</dbReference>
<dbReference type="OrthoDB" id="292719at2759"/>
<dbReference type="EMBL" id="CAJJDP010000001">
    <property type="protein sequence ID" value="CAD8131865.1"/>
    <property type="molecule type" value="Genomic_DNA"/>
</dbReference>
<dbReference type="EMBL" id="CAJJDP010000001">
    <property type="protein sequence ID" value="CAD8131863.1"/>
    <property type="molecule type" value="Genomic_DNA"/>
</dbReference>
<gene>
    <name evidence="1" type="ORF">POCTA_138.1.T0030143</name>
    <name evidence="2" type="ORF">POCTA_138.1.T0030144</name>
</gene>
<protein>
    <submittedName>
        <fullName evidence="2">Uncharacterized protein</fullName>
    </submittedName>
</protein>